<dbReference type="InterPro" id="IPR051970">
    <property type="entry name" value="TEL2_Regulation"/>
</dbReference>
<dbReference type="GO" id="GO:0005829">
    <property type="term" value="C:cytosol"/>
    <property type="evidence" value="ECO:0007669"/>
    <property type="project" value="TreeGrafter"/>
</dbReference>
<evidence type="ECO:0000313" key="5">
    <source>
        <dbReference type="Proteomes" id="UP000809789"/>
    </source>
</evidence>
<gene>
    <name evidence="4" type="ORF">KVT40_004523</name>
</gene>
<evidence type="ECO:0000313" key="4">
    <source>
        <dbReference type="EMBL" id="KAG8627040.1"/>
    </source>
</evidence>
<evidence type="ECO:0000256" key="1">
    <source>
        <dbReference type="ARBA" id="ARBA00006133"/>
    </source>
</evidence>
<evidence type="ECO:0000259" key="3">
    <source>
        <dbReference type="Pfam" id="PF10193"/>
    </source>
</evidence>
<dbReference type="GO" id="GO:0051879">
    <property type="term" value="F:Hsp90 protein binding"/>
    <property type="evidence" value="ECO:0007669"/>
    <property type="project" value="TreeGrafter"/>
</dbReference>
<feature type="compositionally biased region" description="Polar residues" evidence="2">
    <location>
        <begin position="543"/>
        <end position="556"/>
    </location>
</feature>
<reference evidence="4" key="1">
    <citation type="submission" date="2021-07" db="EMBL/GenBank/DDBJ databases">
        <title>Elsinoe batatas strain:CRI-CJ2 Genome sequencing and assembly.</title>
        <authorList>
            <person name="Huang L."/>
        </authorList>
    </citation>
    <scope>NUCLEOTIDE SEQUENCE</scope>
    <source>
        <strain evidence="4">CRI-CJ2</strain>
    </source>
</reference>
<sequence length="993" mass="109840">MSDLLSAVSTVALRPRPEKQPDASLPISEAQNKALKKEPLVEAISRSHISSPDDALQILKSQPDETEINDVLRYILKTSSAEFDIRFPGPKASGLLRHLIATTIPTFWHSSEDTRNLLTECVRSVPGLNGMLAELRTTTNLREASKQPEGTQNAESNAEHLDVLQRLLSENDLVWAIWVQLSTVENETQKRLLWRDFMALLSSGKIVSTVARFEDVRRRTTRILEKESWLAQGKTYTVRIAAQIAYFLSHLDCQDSAAWIAAAELFTRCGAMGYVDDFLREITMKILQRSQEGLAVLEALVDKLRASEQKRYLRNLLGSLGKVFVSEDQSTIIKATSAFLGSIVLKSDSLTRALEAWLSDPKACCVTSPSIRRAAVAALGGKMEHIQQVFEESTKMFGETMFVQHAPAVQQEACAEVVLLAAGQLKRREPATFRFLARSSTYSQMVSNRLNASSEKARVLGMCVGMAISALLDQPDKQLKFNIPELKTTWATTLRGLTGVEDLQGTMDDIQKALGTETEATRHTSASKSKTTEVRSLPKTKMKTTMTNQPQKQPSRAQMIGPRIVEVLSDDEEQAVEHDDLKPYPKPDSDPEDSDDDPTLVNRDKPKAPVYIRDLIAGLQDQEKYDRHKLALENAASLIRRKTKFGKEVSDHATELGLILVGLQDHFELDQFVELRVQALIALLISNPSELAPWLARQAFEGDYSLSQRGTILSAIGLAARELAGYTDVDALNPTIASPASFPSKRLPEKYHAIYAPSSSPSTQPIPSSPLNTITTSLTTSILSPLAANAAEAATGPTILKSRTISSRLSPSVRTKRIPNHLSALLYTSFFTPLLGHFHTHTSLPSFRARNIYLQPHFLGTYLKTLGILVHASGPGTVSLPALTGEFWSLLLGLRGKAMEDPVVMEAVLFGFLAILEVNEDTRRVAMENGREVVETREWVGMVFERINVGGRGEGEMQGEEERVRGLAAGVVVKCGQVMERWERLMVGEMMDY</sequence>
<proteinExistence type="inferred from homology"/>
<organism evidence="4 5">
    <name type="scientific">Elsinoe batatas</name>
    <dbReference type="NCBI Taxonomy" id="2601811"/>
    <lineage>
        <taxon>Eukaryota</taxon>
        <taxon>Fungi</taxon>
        <taxon>Dikarya</taxon>
        <taxon>Ascomycota</taxon>
        <taxon>Pezizomycotina</taxon>
        <taxon>Dothideomycetes</taxon>
        <taxon>Dothideomycetidae</taxon>
        <taxon>Myriangiales</taxon>
        <taxon>Elsinoaceae</taxon>
        <taxon>Elsinoe</taxon>
    </lineage>
</organism>
<dbReference type="InterPro" id="IPR019337">
    <property type="entry name" value="Telomere_length_regulation_dom"/>
</dbReference>
<feature type="domain" description="Telomere length regulation protein conserved" evidence="3">
    <location>
        <begin position="609"/>
        <end position="720"/>
    </location>
</feature>
<evidence type="ECO:0000256" key="2">
    <source>
        <dbReference type="SAM" id="MobiDB-lite"/>
    </source>
</evidence>
<dbReference type="Proteomes" id="UP000809789">
    <property type="component" value="Unassembled WGS sequence"/>
</dbReference>
<dbReference type="PANTHER" id="PTHR15830">
    <property type="entry name" value="TELOMERE LENGTH REGULATION PROTEIN TEL2 FAMILY MEMBER"/>
    <property type="match status" value="1"/>
</dbReference>
<dbReference type="PANTHER" id="PTHR15830:SF10">
    <property type="entry name" value="TELOMERE LENGTH REGULATION PROTEIN TEL2 HOMOLOG"/>
    <property type="match status" value="1"/>
</dbReference>
<dbReference type="EMBL" id="JAESVG020000005">
    <property type="protein sequence ID" value="KAG8627040.1"/>
    <property type="molecule type" value="Genomic_DNA"/>
</dbReference>
<dbReference type="GO" id="GO:0042162">
    <property type="term" value="F:telomeric DNA binding"/>
    <property type="evidence" value="ECO:0007669"/>
    <property type="project" value="TreeGrafter"/>
</dbReference>
<dbReference type="OrthoDB" id="10258062at2759"/>
<feature type="compositionally biased region" description="Basic and acidic residues" evidence="2">
    <location>
        <begin position="575"/>
        <end position="589"/>
    </location>
</feature>
<protein>
    <recommendedName>
        <fullName evidence="3">Telomere length regulation protein conserved domain-containing protein</fullName>
    </recommendedName>
</protein>
<dbReference type="Gene3D" id="1.25.40.720">
    <property type="entry name" value="Telomere length regulation protein 2, C-terminal domain"/>
    <property type="match status" value="2"/>
</dbReference>
<name>A0A8K0L407_9PEZI</name>
<feature type="region of interest" description="Disordered" evidence="2">
    <location>
        <begin position="572"/>
        <end position="605"/>
    </location>
</feature>
<accession>A0A8K0L407</accession>
<keyword evidence="5" id="KW-1185">Reference proteome</keyword>
<dbReference type="Pfam" id="PF10193">
    <property type="entry name" value="Telomere_reg-2"/>
    <property type="match status" value="1"/>
</dbReference>
<dbReference type="InterPro" id="IPR038528">
    <property type="entry name" value="TEL2_C_sf"/>
</dbReference>
<dbReference type="GO" id="GO:0051083">
    <property type="term" value="P:'de novo' cotranslational protein folding"/>
    <property type="evidence" value="ECO:0007669"/>
    <property type="project" value="TreeGrafter"/>
</dbReference>
<comment type="caution">
    <text evidence="4">The sequence shown here is derived from an EMBL/GenBank/DDBJ whole genome shotgun (WGS) entry which is preliminary data.</text>
</comment>
<dbReference type="AlphaFoldDB" id="A0A8K0L407"/>
<feature type="region of interest" description="Disordered" evidence="2">
    <location>
        <begin position="515"/>
        <end position="560"/>
    </location>
</feature>
<comment type="similarity">
    <text evidence="1">Belongs to the TEL2 family.</text>
</comment>